<evidence type="ECO:0000313" key="1">
    <source>
        <dbReference type="EMBL" id="KAL3953599.1"/>
    </source>
</evidence>
<protein>
    <submittedName>
        <fullName evidence="1">Uncharacterized protein</fullName>
    </submittedName>
</protein>
<accession>A0ACC4DBF1</accession>
<name>A0ACC4DBF1_PURLI</name>
<comment type="caution">
    <text evidence="1">The sequence shown here is derived from an EMBL/GenBank/DDBJ whole genome shotgun (WGS) entry which is preliminary data.</text>
</comment>
<sequence length="380" mass="40805">MAVLQTPSGRSRATAVAFVGVGPHVGARPPIHPSLNTETPAFAKHVDEYKQTRVQTSCLWSGNGPVLDTGAQHEPRAALSALPMWDAYEKPPECVPEGRHDAPLPKTKLCPVQRTPGLRDALGACSPDWPATPDAGSSSLAPPPSLALCPGCCTTMLDCQTKTWRRGHTQKQAFMFDRHPRARLPPSSGAKASQVQKPQTQHNTTADTMLFGLANSVSSVATACKLQVSERLEGTHPFPCLRSGQPARLLAVAVDRDFEMRWSVPVQQRAPPAMYPSNSRMESKPFDFDSVGLACHRPAPQGEPPEGAALQAFIDASPRNAPAPWHPCPPPSRGQGHRNPAPLTAFLLHRRSPLPGARPPAPWGCSGLLEQWAPMSLASP</sequence>
<organism evidence="1 2">
    <name type="scientific">Purpureocillium lilacinum</name>
    <name type="common">Paecilomyces lilacinus</name>
    <dbReference type="NCBI Taxonomy" id="33203"/>
    <lineage>
        <taxon>Eukaryota</taxon>
        <taxon>Fungi</taxon>
        <taxon>Dikarya</taxon>
        <taxon>Ascomycota</taxon>
        <taxon>Pezizomycotina</taxon>
        <taxon>Sordariomycetes</taxon>
        <taxon>Hypocreomycetidae</taxon>
        <taxon>Hypocreales</taxon>
        <taxon>Ophiocordycipitaceae</taxon>
        <taxon>Purpureocillium</taxon>
    </lineage>
</organism>
<evidence type="ECO:0000313" key="2">
    <source>
        <dbReference type="Proteomes" id="UP001638806"/>
    </source>
</evidence>
<gene>
    <name evidence="1" type="ORF">ACCO45_011555</name>
</gene>
<dbReference type="EMBL" id="JBGNUJ010000011">
    <property type="protein sequence ID" value="KAL3953599.1"/>
    <property type="molecule type" value="Genomic_DNA"/>
</dbReference>
<dbReference type="Proteomes" id="UP001638806">
    <property type="component" value="Unassembled WGS sequence"/>
</dbReference>
<proteinExistence type="predicted"/>
<keyword evidence="2" id="KW-1185">Reference proteome</keyword>
<reference evidence="1" key="1">
    <citation type="submission" date="2024-12" db="EMBL/GenBank/DDBJ databases">
        <title>Comparative genomics and development of molecular markers within Purpureocillium lilacinum and among Purpureocillium species.</title>
        <authorList>
            <person name="Yeh Z.-Y."/>
            <person name="Ni N.-T."/>
            <person name="Lo P.-H."/>
            <person name="Mushyakhwo K."/>
            <person name="Lin C.-F."/>
            <person name="Nai Y.-S."/>
        </authorList>
    </citation>
    <scope>NUCLEOTIDE SEQUENCE</scope>
    <source>
        <strain evidence="1">NCHU-NPUST-175</strain>
    </source>
</reference>